<dbReference type="AlphaFoldDB" id="A0A2M4DFU6"/>
<feature type="signal peptide" evidence="1">
    <location>
        <begin position="1"/>
        <end position="27"/>
    </location>
</feature>
<dbReference type="EMBL" id="GGFL01012282">
    <property type="protein sequence ID" value="MBW76460.1"/>
    <property type="molecule type" value="Transcribed_RNA"/>
</dbReference>
<accession>A0A2M4DFU6</accession>
<feature type="chain" id="PRO_5014772929" evidence="1">
    <location>
        <begin position="28"/>
        <end position="67"/>
    </location>
</feature>
<keyword evidence="1" id="KW-0732">Signal</keyword>
<protein>
    <submittedName>
        <fullName evidence="2">Putative secreted protein</fullName>
    </submittedName>
</protein>
<proteinExistence type="predicted"/>
<reference evidence="2" key="1">
    <citation type="submission" date="2018-01" db="EMBL/GenBank/DDBJ databases">
        <title>An insight into the sialome of Amazonian anophelines.</title>
        <authorList>
            <person name="Ribeiro J.M."/>
            <person name="Scarpassa V."/>
            <person name="Calvo E."/>
        </authorList>
    </citation>
    <scope>NUCLEOTIDE SEQUENCE</scope>
</reference>
<sequence>MNECTICCFVLFCFLQLNSWLLEGVLVIEPARWHQVVLDGVERLGVPVDALVTWQTEAVGGTGPFEQ</sequence>
<name>A0A2M4DFU6_ANODA</name>
<organism evidence="2">
    <name type="scientific">Anopheles darlingi</name>
    <name type="common">Mosquito</name>
    <dbReference type="NCBI Taxonomy" id="43151"/>
    <lineage>
        <taxon>Eukaryota</taxon>
        <taxon>Metazoa</taxon>
        <taxon>Ecdysozoa</taxon>
        <taxon>Arthropoda</taxon>
        <taxon>Hexapoda</taxon>
        <taxon>Insecta</taxon>
        <taxon>Pterygota</taxon>
        <taxon>Neoptera</taxon>
        <taxon>Endopterygota</taxon>
        <taxon>Diptera</taxon>
        <taxon>Nematocera</taxon>
        <taxon>Culicoidea</taxon>
        <taxon>Culicidae</taxon>
        <taxon>Anophelinae</taxon>
        <taxon>Anopheles</taxon>
    </lineage>
</organism>
<evidence type="ECO:0000256" key="1">
    <source>
        <dbReference type="SAM" id="SignalP"/>
    </source>
</evidence>
<evidence type="ECO:0000313" key="2">
    <source>
        <dbReference type="EMBL" id="MBW76460.1"/>
    </source>
</evidence>